<dbReference type="Gene3D" id="1.10.1130.20">
    <property type="match status" value="1"/>
</dbReference>
<gene>
    <name evidence="1" type="ORF">SAMN05661003_101369</name>
</gene>
<dbReference type="AlphaFoldDB" id="A0A1G6XT46"/>
<dbReference type="RefSeq" id="WP_092075649.1">
    <property type="nucleotide sequence ID" value="NZ_CALFZY010000006.1"/>
</dbReference>
<protein>
    <submittedName>
        <fullName evidence="1">Uncharacterized protein</fullName>
    </submittedName>
</protein>
<dbReference type="OrthoDB" id="5432744at2"/>
<organism evidence="1 2">
    <name type="scientific">Desulfuromonas thiophila</name>
    <dbReference type="NCBI Taxonomy" id="57664"/>
    <lineage>
        <taxon>Bacteria</taxon>
        <taxon>Pseudomonadati</taxon>
        <taxon>Thermodesulfobacteriota</taxon>
        <taxon>Desulfuromonadia</taxon>
        <taxon>Desulfuromonadales</taxon>
        <taxon>Desulfuromonadaceae</taxon>
        <taxon>Desulfuromonas</taxon>
    </lineage>
</organism>
<proteinExistence type="predicted"/>
<evidence type="ECO:0000313" key="2">
    <source>
        <dbReference type="Proteomes" id="UP000243205"/>
    </source>
</evidence>
<evidence type="ECO:0000313" key="1">
    <source>
        <dbReference type="EMBL" id="SDD80883.1"/>
    </source>
</evidence>
<name>A0A1G6XT46_9BACT</name>
<reference evidence="2" key="1">
    <citation type="submission" date="2016-10" db="EMBL/GenBank/DDBJ databases">
        <authorList>
            <person name="Varghese N."/>
            <person name="Submissions S."/>
        </authorList>
    </citation>
    <scope>NUCLEOTIDE SEQUENCE [LARGE SCALE GENOMIC DNA]</scope>
    <source>
        <strain evidence="2">DSM 8987</strain>
    </source>
</reference>
<accession>A0A1G6XT46</accession>
<dbReference type="Proteomes" id="UP000243205">
    <property type="component" value="Unassembled WGS sequence"/>
</dbReference>
<keyword evidence="2" id="KW-1185">Reference proteome</keyword>
<dbReference type="EMBL" id="FNAQ01000001">
    <property type="protein sequence ID" value="SDD80883.1"/>
    <property type="molecule type" value="Genomic_DNA"/>
</dbReference>
<sequence>MKTRDLLLVIAGIALVAFLWAAPEETTPHLPRDTTHAPYLTLFQQEGKKAAEAFCKDCHGQPGMEFPPEHPDPNRCLFCHKATP</sequence>